<dbReference type="EMBL" id="CP061799">
    <property type="protein sequence ID" value="QTA77963.1"/>
    <property type="molecule type" value="Genomic_DNA"/>
</dbReference>
<evidence type="ECO:0000313" key="1">
    <source>
        <dbReference type="EMBL" id="QTA77963.1"/>
    </source>
</evidence>
<name>A0A975B388_9BACT</name>
<keyword evidence="2" id="KW-1185">Reference proteome</keyword>
<accession>A0A975B388</accession>
<protein>
    <submittedName>
        <fullName evidence="1">Uncharacterized protein</fullName>
    </submittedName>
</protein>
<dbReference type="KEGG" id="dli:dnl_01670"/>
<dbReference type="Proteomes" id="UP000663720">
    <property type="component" value="Chromosome"/>
</dbReference>
<dbReference type="AlphaFoldDB" id="A0A975B388"/>
<evidence type="ECO:0000313" key="2">
    <source>
        <dbReference type="Proteomes" id="UP000663720"/>
    </source>
</evidence>
<organism evidence="1 2">
    <name type="scientific">Desulfonema limicola</name>
    <dbReference type="NCBI Taxonomy" id="45656"/>
    <lineage>
        <taxon>Bacteria</taxon>
        <taxon>Pseudomonadati</taxon>
        <taxon>Thermodesulfobacteriota</taxon>
        <taxon>Desulfobacteria</taxon>
        <taxon>Desulfobacterales</taxon>
        <taxon>Desulfococcaceae</taxon>
        <taxon>Desulfonema</taxon>
    </lineage>
</organism>
<proteinExistence type="predicted"/>
<gene>
    <name evidence="1" type="ORF">dnl_01670</name>
</gene>
<sequence>MYINSIANIFITGVLPITIDDLASGFKMLPFSFLHYQIAKNWIALFLLPLKI</sequence>
<dbReference type="RefSeq" id="WP_207689880.1">
    <property type="nucleotide sequence ID" value="NZ_CP061799.1"/>
</dbReference>
<reference evidence="1" key="1">
    <citation type="journal article" date="2021" name="Microb. Physiol.">
        <title>Proteogenomic Insights into the Physiology of Marine, Sulfate-Reducing, Filamentous Desulfonema limicola and Desulfonema magnum.</title>
        <authorList>
            <person name="Schnaars V."/>
            <person name="Wohlbrand L."/>
            <person name="Scheve S."/>
            <person name="Hinrichs C."/>
            <person name="Reinhardt R."/>
            <person name="Rabus R."/>
        </authorList>
    </citation>
    <scope>NUCLEOTIDE SEQUENCE</scope>
    <source>
        <strain evidence="1">5ac10</strain>
    </source>
</reference>